<proteinExistence type="predicted"/>
<keyword evidence="15" id="KW-1185">Reference proteome</keyword>
<gene>
    <name evidence="14" type="ORF">EM595_2281</name>
</gene>
<evidence type="ECO:0000256" key="6">
    <source>
        <dbReference type="ARBA" id="ARBA00023125"/>
    </source>
</evidence>
<evidence type="ECO:0000256" key="11">
    <source>
        <dbReference type="PROSITE-ProRule" id="PRU01091"/>
    </source>
</evidence>
<organism evidence="14 15">
    <name type="scientific">Duffyella gerundensis</name>
    <dbReference type="NCBI Taxonomy" id="1619313"/>
    <lineage>
        <taxon>Bacteria</taxon>
        <taxon>Pseudomonadati</taxon>
        <taxon>Pseudomonadota</taxon>
        <taxon>Gammaproteobacteria</taxon>
        <taxon>Enterobacterales</taxon>
        <taxon>Erwiniaceae</taxon>
        <taxon>Duffyella</taxon>
    </lineage>
</organism>
<dbReference type="InterPro" id="IPR016032">
    <property type="entry name" value="Sig_transdc_resp-reg_C-effctor"/>
</dbReference>
<evidence type="ECO:0000313" key="15">
    <source>
        <dbReference type="Proteomes" id="UP000059419"/>
    </source>
</evidence>
<evidence type="ECO:0000256" key="2">
    <source>
        <dbReference type="ARBA" id="ARBA00022490"/>
    </source>
</evidence>
<dbReference type="Gene3D" id="1.10.10.10">
    <property type="entry name" value="Winged helix-like DNA-binding domain superfamily/Winged helix DNA-binding domain"/>
    <property type="match status" value="1"/>
</dbReference>
<keyword evidence="4" id="KW-0902">Two-component regulatory system</keyword>
<dbReference type="STRING" id="1619313.EM595_2281"/>
<dbReference type="OrthoDB" id="9802426at2"/>
<evidence type="ECO:0000256" key="3">
    <source>
        <dbReference type="ARBA" id="ARBA00022553"/>
    </source>
</evidence>
<dbReference type="Gene3D" id="6.10.250.690">
    <property type="match status" value="1"/>
</dbReference>
<keyword evidence="3 10" id="KW-0597">Phosphoprotein</keyword>
<keyword evidence="5" id="KW-0805">Transcription regulation</keyword>
<keyword evidence="6 11" id="KW-0238">DNA-binding</keyword>
<protein>
    <recommendedName>
        <fullName evidence="8">DNA-binding dual transcriptional regulator OmpR</fullName>
    </recommendedName>
    <alternativeName>
        <fullName evidence="9">Transcriptional regulatory protein OmpR</fullName>
    </alternativeName>
</protein>
<evidence type="ECO:0000313" key="14">
    <source>
        <dbReference type="EMBL" id="CUU24514.1"/>
    </source>
</evidence>
<evidence type="ECO:0000256" key="9">
    <source>
        <dbReference type="ARBA" id="ARBA00041745"/>
    </source>
</evidence>
<dbReference type="InterPro" id="IPR001789">
    <property type="entry name" value="Sig_transdc_resp-reg_receiver"/>
</dbReference>
<feature type="domain" description="OmpR/PhoB-type" evidence="13">
    <location>
        <begin position="135"/>
        <end position="235"/>
    </location>
</feature>
<dbReference type="PANTHER" id="PTHR48111:SF4">
    <property type="entry name" value="DNA-BINDING DUAL TRANSCRIPTIONAL REGULATOR OMPR"/>
    <property type="match status" value="1"/>
</dbReference>
<dbReference type="CDD" id="cd00383">
    <property type="entry name" value="trans_reg_C"/>
    <property type="match status" value="1"/>
</dbReference>
<dbReference type="Gene3D" id="3.40.50.2300">
    <property type="match status" value="1"/>
</dbReference>
<comment type="subcellular location">
    <subcellularLocation>
        <location evidence="1">Cytoplasm</location>
    </subcellularLocation>
</comment>
<dbReference type="PROSITE" id="PS50110">
    <property type="entry name" value="RESPONSE_REGULATORY"/>
    <property type="match status" value="1"/>
</dbReference>
<dbReference type="GO" id="GO:0000976">
    <property type="term" value="F:transcription cis-regulatory region binding"/>
    <property type="evidence" value="ECO:0007669"/>
    <property type="project" value="TreeGrafter"/>
</dbReference>
<dbReference type="FunFam" id="1.10.10.10:FF:000099">
    <property type="entry name" value="Two-component system response regulator TorR"/>
    <property type="match status" value="1"/>
</dbReference>
<dbReference type="InterPro" id="IPR036388">
    <property type="entry name" value="WH-like_DNA-bd_sf"/>
</dbReference>
<dbReference type="Pfam" id="PF00072">
    <property type="entry name" value="Response_reg"/>
    <property type="match status" value="1"/>
</dbReference>
<evidence type="ECO:0000259" key="12">
    <source>
        <dbReference type="PROSITE" id="PS50110"/>
    </source>
</evidence>
<evidence type="ECO:0000256" key="8">
    <source>
        <dbReference type="ARBA" id="ARBA00040496"/>
    </source>
</evidence>
<dbReference type="SMART" id="SM00862">
    <property type="entry name" value="Trans_reg_C"/>
    <property type="match status" value="1"/>
</dbReference>
<dbReference type="GO" id="GO:0005829">
    <property type="term" value="C:cytosol"/>
    <property type="evidence" value="ECO:0007669"/>
    <property type="project" value="TreeGrafter"/>
</dbReference>
<accession>A0A0U5GNX5</accession>
<keyword evidence="2" id="KW-0963">Cytoplasm</keyword>
<feature type="DNA-binding region" description="OmpR/PhoB-type" evidence="11">
    <location>
        <begin position="135"/>
        <end position="235"/>
    </location>
</feature>
<dbReference type="PANTHER" id="PTHR48111">
    <property type="entry name" value="REGULATOR OF RPOS"/>
    <property type="match status" value="1"/>
</dbReference>
<keyword evidence="7" id="KW-0804">Transcription</keyword>
<dbReference type="SUPFAM" id="SSF46894">
    <property type="entry name" value="C-terminal effector domain of the bipartite response regulators"/>
    <property type="match status" value="1"/>
</dbReference>
<evidence type="ECO:0000256" key="4">
    <source>
        <dbReference type="ARBA" id="ARBA00023012"/>
    </source>
</evidence>
<dbReference type="KEGG" id="ege:EM595_2281"/>
<evidence type="ECO:0000256" key="10">
    <source>
        <dbReference type="PROSITE-ProRule" id="PRU00169"/>
    </source>
</evidence>
<evidence type="ECO:0000256" key="5">
    <source>
        <dbReference type="ARBA" id="ARBA00023015"/>
    </source>
</evidence>
<dbReference type="PROSITE" id="PS51755">
    <property type="entry name" value="OMPR_PHOB"/>
    <property type="match status" value="1"/>
</dbReference>
<evidence type="ECO:0000259" key="13">
    <source>
        <dbReference type="PROSITE" id="PS51755"/>
    </source>
</evidence>
<dbReference type="EMBL" id="LN907827">
    <property type="protein sequence ID" value="CUU24514.1"/>
    <property type="molecule type" value="Genomic_DNA"/>
</dbReference>
<dbReference type="InterPro" id="IPR001867">
    <property type="entry name" value="OmpR/PhoB-type_DNA-bd"/>
</dbReference>
<dbReference type="Proteomes" id="UP000059419">
    <property type="component" value="Chromosome 1"/>
</dbReference>
<dbReference type="RefSeq" id="WP_067431801.1">
    <property type="nucleotide sequence ID" value="NZ_CP072598.1"/>
</dbReference>
<dbReference type="GO" id="GO:0006355">
    <property type="term" value="P:regulation of DNA-templated transcription"/>
    <property type="evidence" value="ECO:0007669"/>
    <property type="project" value="InterPro"/>
</dbReference>
<dbReference type="AlphaFoldDB" id="A0A0U5GNX5"/>
<dbReference type="SUPFAM" id="SSF52172">
    <property type="entry name" value="CheY-like"/>
    <property type="match status" value="1"/>
</dbReference>
<sequence length="250" mass="28205">MKPAILVVDDDPEICALLQDVLSEHVFTVFCCHRGSDALSLLAQHPEISLVMLDMILPDTNGLLVLQQMQRSRAGLLVIMLTGMGSESDVVVGLEMGADDYIAKPFNPRVVVARAKAVLRRSGLLSMESPFQQRTPGWQFNGWLLDESRCMLLNPQRQEVVLTQGEFSLLLAMVRHARKVLTRDQLLELTHSETLEVFDRTIDVLIMRLRRKIETNPHQPMLIRTIRGLGYVFAADVQRPEAEPLQTRIA</sequence>
<name>A0A0U5GNX5_9GAMM</name>
<dbReference type="PATRIC" id="fig|1619313.3.peg.2373"/>
<feature type="domain" description="Response regulatory" evidence="12">
    <location>
        <begin position="4"/>
        <end position="119"/>
    </location>
</feature>
<dbReference type="GO" id="GO:0000156">
    <property type="term" value="F:phosphorelay response regulator activity"/>
    <property type="evidence" value="ECO:0007669"/>
    <property type="project" value="TreeGrafter"/>
</dbReference>
<dbReference type="SMART" id="SM00448">
    <property type="entry name" value="REC"/>
    <property type="match status" value="1"/>
</dbReference>
<dbReference type="InterPro" id="IPR039420">
    <property type="entry name" value="WalR-like"/>
</dbReference>
<feature type="modified residue" description="4-aspartylphosphate" evidence="10">
    <location>
        <position position="54"/>
    </location>
</feature>
<dbReference type="InterPro" id="IPR011006">
    <property type="entry name" value="CheY-like_superfamily"/>
</dbReference>
<dbReference type="Pfam" id="PF00486">
    <property type="entry name" value="Trans_reg_C"/>
    <property type="match status" value="1"/>
</dbReference>
<evidence type="ECO:0000256" key="1">
    <source>
        <dbReference type="ARBA" id="ARBA00004496"/>
    </source>
</evidence>
<dbReference type="GO" id="GO:0032993">
    <property type="term" value="C:protein-DNA complex"/>
    <property type="evidence" value="ECO:0007669"/>
    <property type="project" value="TreeGrafter"/>
</dbReference>
<evidence type="ECO:0000256" key="7">
    <source>
        <dbReference type="ARBA" id="ARBA00023163"/>
    </source>
</evidence>
<reference evidence="15" key="1">
    <citation type="submission" date="2015-11" db="EMBL/GenBank/DDBJ databases">
        <authorList>
            <person name="Blom J."/>
        </authorList>
    </citation>
    <scope>NUCLEOTIDE SEQUENCE [LARGE SCALE GENOMIC DNA]</scope>
</reference>